<dbReference type="AlphaFoldDB" id="A0A160IQP9"/>
<reference evidence="2 3" key="1">
    <citation type="submission" date="2016-04" db="EMBL/GenBank/DDBJ databases">
        <title>Complete genome sequence of Fictibacillus phosphorivorans G25-29, a strain toxic to nematodes.</title>
        <authorList>
            <person name="Zheng Z."/>
        </authorList>
    </citation>
    <scope>NUCLEOTIDE SEQUENCE [LARGE SCALE GENOMIC DNA]</scope>
    <source>
        <strain evidence="2 3">G25-29</strain>
    </source>
</reference>
<dbReference type="Proteomes" id="UP000076623">
    <property type="component" value="Chromosome"/>
</dbReference>
<keyword evidence="1" id="KW-1133">Transmembrane helix</keyword>
<proteinExistence type="predicted"/>
<sequence length="189" mass="22331">MKKLIFFALISMLLIGYYIYYSSYPISKGLNNKQITNSIEDFYNNNEESKIKINKLVEDTSFGKHEERIILFTTKNDLQGYTQLEKNILGRYKIKFVALNNSEFEYNHIETSDGPYFLIYGRNNKDINSIKIPIKYSLDNEKKIYNLENEIKVKPENAYYFSVRSLPKKVENSYMDSNEFAKLNPTLFK</sequence>
<dbReference type="STRING" id="1221500.ABE65_017715"/>
<keyword evidence="1" id="KW-0812">Transmembrane</keyword>
<organism evidence="2 3">
    <name type="scientific">Fictibacillus phosphorivorans</name>
    <dbReference type="NCBI Taxonomy" id="1221500"/>
    <lineage>
        <taxon>Bacteria</taxon>
        <taxon>Bacillati</taxon>
        <taxon>Bacillota</taxon>
        <taxon>Bacilli</taxon>
        <taxon>Bacillales</taxon>
        <taxon>Fictibacillaceae</taxon>
        <taxon>Fictibacillus</taxon>
    </lineage>
</organism>
<gene>
    <name evidence="2" type="ORF">ABE65_017715</name>
</gene>
<name>A0A160IQP9_9BACL</name>
<dbReference type="EMBL" id="CP015378">
    <property type="protein sequence ID" value="ANC78537.1"/>
    <property type="molecule type" value="Genomic_DNA"/>
</dbReference>
<dbReference type="KEGG" id="fpn:ABE65_017715"/>
<keyword evidence="3" id="KW-1185">Reference proteome</keyword>
<protein>
    <submittedName>
        <fullName evidence="2">Uncharacterized protein</fullName>
    </submittedName>
</protein>
<keyword evidence="1" id="KW-0472">Membrane</keyword>
<evidence type="ECO:0000313" key="2">
    <source>
        <dbReference type="EMBL" id="ANC78537.1"/>
    </source>
</evidence>
<feature type="transmembrane region" description="Helical" evidence="1">
    <location>
        <begin position="6"/>
        <end position="24"/>
    </location>
</feature>
<evidence type="ECO:0000256" key="1">
    <source>
        <dbReference type="SAM" id="Phobius"/>
    </source>
</evidence>
<accession>A0A160IQP9</accession>
<dbReference type="RefSeq" id="WP_066397847.1">
    <property type="nucleotide sequence ID" value="NZ_CP015378.1"/>
</dbReference>
<evidence type="ECO:0000313" key="3">
    <source>
        <dbReference type="Proteomes" id="UP000076623"/>
    </source>
</evidence>